<dbReference type="EMBL" id="BAQP01000030">
    <property type="protein sequence ID" value="GBQ20872.1"/>
    <property type="molecule type" value="Genomic_DNA"/>
</dbReference>
<dbReference type="InterPro" id="IPR015421">
    <property type="entry name" value="PyrdxlP-dep_Trfase_major"/>
</dbReference>
<comment type="catalytic activity">
    <reaction evidence="5">
        <text>L-threonine = acetaldehyde + glycine</text>
        <dbReference type="Rhea" id="RHEA:19625"/>
        <dbReference type="ChEBI" id="CHEBI:15343"/>
        <dbReference type="ChEBI" id="CHEBI:57305"/>
        <dbReference type="ChEBI" id="CHEBI:57926"/>
        <dbReference type="EC" id="4.1.2.48"/>
    </reaction>
</comment>
<evidence type="ECO:0000256" key="4">
    <source>
        <dbReference type="ARBA" id="ARBA00022898"/>
    </source>
</evidence>
<keyword evidence="4 5" id="KW-0663">Pyridoxal phosphate</keyword>
<proteinExistence type="inferred from homology"/>
<evidence type="ECO:0000256" key="2">
    <source>
        <dbReference type="ARBA" id="ARBA00006966"/>
    </source>
</evidence>
<dbReference type="InterPro" id="IPR015424">
    <property type="entry name" value="PyrdxlP-dep_Trfase"/>
</dbReference>
<organism evidence="7 8">
    <name type="scientific">Gluconacetobacter sacchari DSM 12717</name>
    <dbReference type="NCBI Taxonomy" id="1307940"/>
    <lineage>
        <taxon>Bacteria</taxon>
        <taxon>Pseudomonadati</taxon>
        <taxon>Pseudomonadota</taxon>
        <taxon>Alphaproteobacteria</taxon>
        <taxon>Acetobacterales</taxon>
        <taxon>Acetobacteraceae</taxon>
        <taxon>Gluconacetobacter</taxon>
    </lineage>
</organism>
<reference evidence="7" key="1">
    <citation type="submission" date="2013-04" db="EMBL/GenBank/DDBJ databases">
        <title>The genome sequencing project of 58 acetic acid bacteria.</title>
        <authorList>
            <person name="Okamoto-Kainuma A."/>
            <person name="Ishikawa M."/>
            <person name="Umino S."/>
            <person name="Koizumi Y."/>
            <person name="Shiwa Y."/>
            <person name="Yoshikawa H."/>
            <person name="Matsutani M."/>
            <person name="Matsushita K."/>
        </authorList>
    </citation>
    <scope>NUCLEOTIDE SEQUENCE</scope>
    <source>
        <strain evidence="7">DSM 12717</strain>
    </source>
</reference>
<dbReference type="InterPro" id="IPR001597">
    <property type="entry name" value="ArAA_b-elim_lyase/Thr_aldolase"/>
</dbReference>
<dbReference type="InterPro" id="IPR015422">
    <property type="entry name" value="PyrdxlP-dep_Trfase_small"/>
</dbReference>
<comment type="function">
    <text evidence="5">Catalyzes the cleavage of L-allo-threonine and L-threonine to glycine and acetaldehyde.</text>
</comment>
<dbReference type="Gene3D" id="3.90.1150.10">
    <property type="entry name" value="Aspartate Aminotransferase, domain 1"/>
    <property type="match status" value="1"/>
</dbReference>
<evidence type="ECO:0000256" key="5">
    <source>
        <dbReference type="PIRNR" id="PIRNR038940"/>
    </source>
</evidence>
<keyword evidence="5" id="KW-0456">Lyase</keyword>
<dbReference type="Proteomes" id="UP001060895">
    <property type="component" value="Unassembled WGS sequence"/>
</dbReference>
<dbReference type="Pfam" id="PF01212">
    <property type="entry name" value="Beta_elim_lyase"/>
    <property type="match status" value="1"/>
</dbReference>
<comment type="cofactor">
    <cofactor evidence="1 5">
        <name>pyridoxal 5'-phosphate</name>
        <dbReference type="ChEBI" id="CHEBI:597326"/>
    </cofactor>
</comment>
<dbReference type="InterPro" id="IPR026273">
    <property type="entry name" value="Low_specificity_L-TA_bact"/>
</dbReference>
<evidence type="ECO:0000256" key="1">
    <source>
        <dbReference type="ARBA" id="ARBA00001933"/>
    </source>
</evidence>
<evidence type="ECO:0000259" key="6">
    <source>
        <dbReference type="Pfam" id="PF01212"/>
    </source>
</evidence>
<dbReference type="EC" id="4.1.2.48" evidence="5"/>
<dbReference type="PANTHER" id="PTHR48097">
    <property type="entry name" value="L-THREONINE ALDOLASE-RELATED"/>
    <property type="match status" value="1"/>
</dbReference>
<dbReference type="SUPFAM" id="SSF53383">
    <property type="entry name" value="PLP-dependent transferases"/>
    <property type="match status" value="1"/>
</dbReference>
<evidence type="ECO:0000313" key="8">
    <source>
        <dbReference type="Proteomes" id="UP001060895"/>
    </source>
</evidence>
<comment type="similarity">
    <text evidence="2 5">Belongs to the threonine aldolase family.</text>
</comment>
<comment type="caution">
    <text evidence="7">The sequence shown here is derived from an EMBL/GenBank/DDBJ whole genome shotgun (WGS) entry which is preliminary data.</text>
</comment>
<comment type="catalytic activity">
    <reaction evidence="5">
        <text>L-allo-threonine = acetaldehyde + glycine</text>
        <dbReference type="Rhea" id="RHEA:26209"/>
        <dbReference type="ChEBI" id="CHEBI:15343"/>
        <dbReference type="ChEBI" id="CHEBI:57305"/>
        <dbReference type="ChEBI" id="CHEBI:58585"/>
        <dbReference type="EC" id="4.1.2.48"/>
    </reaction>
</comment>
<keyword evidence="8" id="KW-1185">Reference proteome</keyword>
<evidence type="ECO:0000256" key="3">
    <source>
        <dbReference type="ARBA" id="ARBA00011881"/>
    </source>
</evidence>
<sequence length="360" mass="38406">MGSEEQGDSVVEQIRKNFSSDNVVPACPAVMSALAAANADAAPAYGGDAWTARLSAVVADIFDHPVTLFPVATGTAANALALATIAPPYGAILCDDSAHIVQSECGAPDFFTGGARLVGIPSQDGRMAPDALSYMLDRLPADDAHNPLPTALSLTQATEWGTVYTPARIAELAARARGRDMAVHMDGARLANAIVHLGCSPAEATWKAGIDVLSLGLTKNGAMAAELVVFFNPAHAGHVARRRKRAGHDWSKQRFLSAQILACFEDDLWLNNARHANAMAKRLAGGLFRYPGARLLYETEANEIFVVLPDRAVAHLRMAGFAFHDWHTPHGVDGTVIRLVTSYYTRIADVDALLETLSEI</sequence>
<dbReference type="PANTHER" id="PTHR48097:SF5">
    <property type="entry name" value="LOW SPECIFICITY L-THREONINE ALDOLASE"/>
    <property type="match status" value="1"/>
</dbReference>
<dbReference type="Gene3D" id="3.40.640.10">
    <property type="entry name" value="Type I PLP-dependent aspartate aminotransferase-like (Major domain)"/>
    <property type="match status" value="1"/>
</dbReference>
<protein>
    <recommendedName>
        <fullName evidence="5">L-threonine aldolase</fullName>
        <ecNumber evidence="5">4.1.2.48</ecNumber>
    </recommendedName>
</protein>
<dbReference type="PIRSF" id="PIRSF038940">
    <property type="entry name" value="Low_specificity_LTA"/>
    <property type="match status" value="1"/>
</dbReference>
<comment type="subunit">
    <text evidence="3">Homotetramer.</text>
</comment>
<evidence type="ECO:0000313" key="7">
    <source>
        <dbReference type="EMBL" id="GBQ20872.1"/>
    </source>
</evidence>
<feature type="domain" description="Aromatic amino acid beta-eliminating lyase/threonine aldolase" evidence="6">
    <location>
        <begin position="18"/>
        <end position="306"/>
    </location>
</feature>
<name>A0ABQ0P3P1_9PROT</name>
<gene>
    <name evidence="7" type="ORF">AA12717_0697</name>
</gene>
<accession>A0ABQ0P3P1</accession>